<dbReference type="InterPro" id="IPR006665">
    <property type="entry name" value="OmpA-like"/>
</dbReference>
<name>A0A7C6AAZ9_UNCW3</name>
<dbReference type="Pfam" id="PF00691">
    <property type="entry name" value="OmpA"/>
    <property type="match status" value="1"/>
</dbReference>
<dbReference type="AlphaFoldDB" id="A0A7C6AAZ9"/>
<dbReference type="SUPFAM" id="SSF49464">
    <property type="entry name" value="Carboxypeptidase regulatory domain-like"/>
    <property type="match status" value="1"/>
</dbReference>
<organism evidence="3">
    <name type="scientific">candidate division WOR-3 bacterium</name>
    <dbReference type="NCBI Taxonomy" id="2052148"/>
    <lineage>
        <taxon>Bacteria</taxon>
        <taxon>Bacteria division WOR-3</taxon>
    </lineage>
</organism>
<proteinExistence type="predicted"/>
<dbReference type="PANTHER" id="PTHR30329:SF21">
    <property type="entry name" value="LIPOPROTEIN YIAD-RELATED"/>
    <property type="match status" value="1"/>
</dbReference>
<dbReference type="SUPFAM" id="SSF56935">
    <property type="entry name" value="Porins"/>
    <property type="match status" value="1"/>
</dbReference>
<dbReference type="InterPro" id="IPR050330">
    <property type="entry name" value="Bact_OuterMem_StrucFunc"/>
</dbReference>
<dbReference type="SUPFAM" id="SSF103088">
    <property type="entry name" value="OmpA-like"/>
    <property type="match status" value="1"/>
</dbReference>
<evidence type="ECO:0000259" key="2">
    <source>
        <dbReference type="PROSITE" id="PS51123"/>
    </source>
</evidence>
<comment type="caution">
    <text evidence="3">The sequence shown here is derived from an EMBL/GenBank/DDBJ whole genome shotgun (WGS) entry which is preliminary data.</text>
</comment>
<dbReference type="NCBIfam" id="NF033709">
    <property type="entry name" value="PorV_fam"/>
    <property type="match status" value="1"/>
</dbReference>
<accession>A0A7C6AAZ9</accession>
<dbReference type="EMBL" id="DTLI01000228">
    <property type="protein sequence ID" value="HHS53089.1"/>
    <property type="molecule type" value="Genomic_DNA"/>
</dbReference>
<dbReference type="PANTHER" id="PTHR30329">
    <property type="entry name" value="STATOR ELEMENT OF FLAGELLAR MOTOR COMPLEX"/>
    <property type="match status" value="1"/>
</dbReference>
<protein>
    <submittedName>
        <fullName evidence="3">PorV/PorQ family protein</fullName>
    </submittedName>
</protein>
<dbReference type="CDD" id="cd07185">
    <property type="entry name" value="OmpA_C-like"/>
    <property type="match status" value="1"/>
</dbReference>
<keyword evidence="1" id="KW-0472">Membrane</keyword>
<dbReference type="PROSITE" id="PS51123">
    <property type="entry name" value="OMPA_2"/>
    <property type="match status" value="1"/>
</dbReference>
<dbReference type="Gene3D" id="3.30.1330.60">
    <property type="entry name" value="OmpA-like domain"/>
    <property type="match status" value="1"/>
</dbReference>
<dbReference type="InterPro" id="IPR008969">
    <property type="entry name" value="CarboxyPept-like_regulatory"/>
</dbReference>
<gene>
    <name evidence="3" type="ORF">ENW73_09620</name>
</gene>
<evidence type="ECO:0000313" key="3">
    <source>
        <dbReference type="EMBL" id="HHS53089.1"/>
    </source>
</evidence>
<dbReference type="Gene3D" id="2.40.160.60">
    <property type="entry name" value="Outer membrane protein transport protein (OMPP1/FadL/TodX)"/>
    <property type="match status" value="1"/>
</dbReference>
<dbReference type="GO" id="GO:0016020">
    <property type="term" value="C:membrane"/>
    <property type="evidence" value="ECO:0007669"/>
    <property type="project" value="UniProtKB-UniRule"/>
</dbReference>
<dbReference type="InterPro" id="IPR036737">
    <property type="entry name" value="OmpA-like_sf"/>
</dbReference>
<sequence>MLINLILFIINLGYSDIGTSALPLLKIGPGPRATAMGDGFVGLCDDVTALYWNPAGLAQLNKFETFLSHQEWFYGFRDEYISLGLPVGKSSFGFGAVYSRTDGVEHWTINNNPGDTFATQTGFIALGYGYELTRSFLFGITLKGLYDDLRVEKGTGLGGDLGLLFRLGERFNIGLVGKNLGLGVKYGETNYPLPMQFKLGLCLRPSHFNIVSDFTLPLDNIPHLNLGIEWNIKNILALRAGYRTGPQDLTSLGFANGLSFGVGLFLGKVCVDYAFVPYGDLGNTHKFGLRTAIPLPGSGLFKIKVIDARTKRPITACVLFSGIRQETRQSNLKGEAYLEKLNSGWLKLGVTKDGYFPYNDSVFIQGIGEQNLTVELIKLGYGTIWGMVYDSLTKKPIGGIVTYTGQSSGNFNVDTLTGTYTLRDLPIGLYELEVKGPSLNYIPQRCSVYLTYDEVVTKDFYLLRRKELPKFPSIYFKTGSSEISDEAKFALDKAGKILLENPQVMVELSGHCDKKESGIDLWRLSQKRAEAVKKYLNEKFGISFERMQVQGYADTQPFAPSETETGRSLNRRVDFRILKE</sequence>
<feature type="domain" description="OmpA-like" evidence="2">
    <location>
        <begin position="464"/>
        <end position="580"/>
    </location>
</feature>
<evidence type="ECO:0000256" key="1">
    <source>
        <dbReference type="PROSITE-ProRule" id="PRU00473"/>
    </source>
</evidence>
<reference evidence="3" key="1">
    <citation type="journal article" date="2020" name="mSystems">
        <title>Genome- and Community-Level Interaction Insights into Carbon Utilization and Element Cycling Functions of Hydrothermarchaeota in Hydrothermal Sediment.</title>
        <authorList>
            <person name="Zhou Z."/>
            <person name="Liu Y."/>
            <person name="Xu W."/>
            <person name="Pan J."/>
            <person name="Luo Z.H."/>
            <person name="Li M."/>
        </authorList>
    </citation>
    <scope>NUCLEOTIDE SEQUENCE [LARGE SCALE GENOMIC DNA]</scope>
    <source>
        <strain evidence="3">SpSt-876</strain>
    </source>
</reference>